<reference evidence="1" key="1">
    <citation type="submission" date="2019-03" db="EMBL/GenBank/DDBJ databases">
        <title>Afifella sp. nov., isolated from activated sludge.</title>
        <authorList>
            <person name="Li Q."/>
            <person name="Liu Y."/>
        </authorList>
    </citation>
    <scope>NUCLEOTIDE SEQUENCE</scope>
    <source>
        <strain evidence="1">L72</strain>
    </source>
</reference>
<proteinExistence type="predicted"/>
<dbReference type="EMBL" id="SPKJ01000048">
    <property type="protein sequence ID" value="MYZ48773.1"/>
    <property type="molecule type" value="Genomic_DNA"/>
</dbReference>
<dbReference type="InterPro" id="IPR028082">
    <property type="entry name" value="Peripla_BP_I"/>
</dbReference>
<evidence type="ECO:0000313" key="2">
    <source>
        <dbReference type="Proteomes" id="UP000773614"/>
    </source>
</evidence>
<dbReference type="OrthoDB" id="9802022at2"/>
<dbReference type="Proteomes" id="UP000773614">
    <property type="component" value="Unassembled WGS sequence"/>
</dbReference>
<gene>
    <name evidence="1" type="ORF">E4O86_13735</name>
</gene>
<organism evidence="1 2">
    <name type="scientific">Propylenella binzhouense</name>
    <dbReference type="NCBI Taxonomy" id="2555902"/>
    <lineage>
        <taxon>Bacteria</taxon>
        <taxon>Pseudomonadati</taxon>
        <taxon>Pseudomonadota</taxon>
        <taxon>Alphaproteobacteria</taxon>
        <taxon>Hyphomicrobiales</taxon>
        <taxon>Propylenellaceae</taxon>
        <taxon>Propylenella</taxon>
    </lineage>
</organism>
<comment type="caution">
    <text evidence="1">The sequence shown here is derived from an EMBL/GenBank/DDBJ whole genome shotgun (WGS) entry which is preliminary data.</text>
</comment>
<protein>
    <submittedName>
        <fullName evidence="1">N-acetylmuramoyl-L-alanine amidase</fullName>
    </submittedName>
</protein>
<evidence type="ECO:0000313" key="1">
    <source>
        <dbReference type="EMBL" id="MYZ48773.1"/>
    </source>
</evidence>
<sequence>MKRRVEIGILYSRSGHYPLLSEACRAGALLAVERINRDPTKGLELVPVERDPGGNIDRYAPLCDEILTRSAARHIIGCITSWSRKEVIPVLEKHGGTLWYACPYEGFEANEHVVYMHACPNQQIVPLFGYAVPRFGADAFLLGSNYIWGWETNRVARDLVSDVGGRVLGERYLPLGDTDVGRLVAEIRATGPSFVLNNLIGPSSYAFLKAYAALGAADPAFRPDRRPVLSCNLTEVELPAIGPAADGHLSVGPYFHDAGGDDAWLGSRPGEPAPAALPGRPSSFMAAAYSSVTVLADLLAAGLDPSDSAAFAGRTFATPLGRIAIDPQTRHASLPVKIAHAQGGAFETLVTLADRLAPDPYLSRYDPAKVFARRTLRVVS</sequence>
<dbReference type="Gene3D" id="3.40.50.2300">
    <property type="match status" value="2"/>
</dbReference>
<dbReference type="AlphaFoldDB" id="A0A964T5A3"/>
<name>A0A964T5A3_9HYPH</name>
<accession>A0A964T5A3</accession>
<dbReference type="SUPFAM" id="SSF53822">
    <property type="entry name" value="Periplasmic binding protein-like I"/>
    <property type="match status" value="1"/>
</dbReference>
<dbReference type="Pfam" id="PF13433">
    <property type="entry name" value="Peripla_BP_5"/>
    <property type="match status" value="1"/>
</dbReference>
<dbReference type="PANTHER" id="PTHR47628:SF1">
    <property type="entry name" value="ALIPHATIC AMIDASE EXPRESSION-REGULATING PROTEIN"/>
    <property type="match status" value="1"/>
</dbReference>
<dbReference type="PANTHER" id="PTHR47628">
    <property type="match status" value="1"/>
</dbReference>
<keyword evidence="2" id="KW-1185">Reference proteome</keyword>
<dbReference type="RefSeq" id="WP_161141119.1">
    <property type="nucleotide sequence ID" value="NZ_SPKJ01000048.1"/>
</dbReference>